<dbReference type="Gene3D" id="3.90.55.10">
    <property type="entry name" value="Dimethylsulfoxide Reductase, domain 3"/>
    <property type="match status" value="1"/>
</dbReference>
<comment type="cofactor">
    <cofactor evidence="1">
        <name>Mo-bis(molybdopterin guanine dinucleotide)</name>
        <dbReference type="ChEBI" id="CHEBI:60539"/>
    </cofactor>
</comment>
<dbReference type="Gene3D" id="3.40.50.740">
    <property type="match status" value="1"/>
</dbReference>
<dbReference type="GO" id="GO:0030151">
    <property type="term" value="F:molybdenum ion binding"/>
    <property type="evidence" value="ECO:0007669"/>
    <property type="project" value="TreeGrafter"/>
</dbReference>
<dbReference type="SUPFAM" id="SSF50692">
    <property type="entry name" value="ADC-like"/>
    <property type="match status" value="1"/>
</dbReference>
<dbReference type="GO" id="GO:0009061">
    <property type="term" value="P:anaerobic respiration"/>
    <property type="evidence" value="ECO:0007669"/>
    <property type="project" value="TreeGrafter"/>
</dbReference>
<dbReference type="GO" id="GO:0043546">
    <property type="term" value="F:molybdopterin cofactor binding"/>
    <property type="evidence" value="ECO:0007669"/>
    <property type="project" value="InterPro"/>
</dbReference>
<evidence type="ECO:0000313" key="11">
    <source>
        <dbReference type="Proteomes" id="UP000006380"/>
    </source>
</evidence>
<dbReference type="InterPro" id="IPR006656">
    <property type="entry name" value="Mopterin_OxRdtase"/>
</dbReference>
<dbReference type="HOGENOM" id="CLU_000422_13_3_7"/>
<dbReference type="Gene3D" id="3.40.228.10">
    <property type="entry name" value="Dimethylsulfoxide Reductase, domain 2"/>
    <property type="match status" value="1"/>
</dbReference>
<evidence type="ECO:0000256" key="1">
    <source>
        <dbReference type="ARBA" id="ARBA00001942"/>
    </source>
</evidence>
<dbReference type="InterPro" id="IPR041954">
    <property type="entry name" value="CT_DMSOR/BSOR/TMAOR"/>
</dbReference>
<keyword evidence="5" id="KW-0574">Periplasm</keyword>
<name>A7GYA1_CAMC5</name>
<dbReference type="Pfam" id="PF18364">
    <property type="entry name" value="Molybdopterin_N"/>
    <property type="match status" value="1"/>
</dbReference>
<dbReference type="GO" id="GO:0030288">
    <property type="term" value="C:outer membrane-bounded periplasmic space"/>
    <property type="evidence" value="ECO:0007669"/>
    <property type="project" value="TreeGrafter"/>
</dbReference>
<evidence type="ECO:0000256" key="3">
    <source>
        <dbReference type="ARBA" id="ARBA00022505"/>
    </source>
</evidence>
<dbReference type="PROSITE" id="PS00932">
    <property type="entry name" value="MOLYBDOPTERIN_PROK_3"/>
    <property type="match status" value="1"/>
</dbReference>
<feature type="domain" description="Molybdopterin dinucleotide-binding" evidence="8">
    <location>
        <begin position="717"/>
        <end position="831"/>
    </location>
</feature>
<proteinExistence type="inferred from homology"/>
<dbReference type="RefSeq" id="WP_009649924.1">
    <property type="nucleotide sequence ID" value="NC_009715.2"/>
</dbReference>
<gene>
    <name evidence="10" type="ORF">CCV52592_0392</name>
</gene>
<evidence type="ECO:0000259" key="8">
    <source>
        <dbReference type="Pfam" id="PF01568"/>
    </source>
</evidence>
<keyword evidence="6" id="KW-0560">Oxidoreductase</keyword>
<evidence type="ECO:0000256" key="6">
    <source>
        <dbReference type="ARBA" id="ARBA00023002"/>
    </source>
</evidence>
<dbReference type="InterPro" id="IPR050612">
    <property type="entry name" value="Prok_Mopterin_Oxidored"/>
</dbReference>
<dbReference type="SUPFAM" id="SSF53706">
    <property type="entry name" value="Formate dehydrogenase/DMSO reductase, domains 1-3"/>
    <property type="match status" value="1"/>
</dbReference>
<dbReference type="InterPro" id="IPR006657">
    <property type="entry name" value="MoPterin_dinucl-bd_dom"/>
</dbReference>
<evidence type="ECO:0000256" key="4">
    <source>
        <dbReference type="ARBA" id="ARBA00022723"/>
    </source>
</evidence>
<feature type="domain" description="Molybdopterin oxidoreductase" evidence="7">
    <location>
        <begin position="94"/>
        <end position="592"/>
    </location>
</feature>
<evidence type="ECO:0000259" key="7">
    <source>
        <dbReference type="Pfam" id="PF00384"/>
    </source>
</evidence>
<dbReference type="FunFam" id="2.40.40.20:FF:000009">
    <property type="entry name" value="Biotin sulfoxide reductase 2"/>
    <property type="match status" value="1"/>
</dbReference>
<dbReference type="AlphaFoldDB" id="A7GYA1"/>
<keyword evidence="4" id="KW-0479">Metal-binding</keyword>
<reference evidence="10" key="1">
    <citation type="submission" date="2016-07" db="EMBL/GenBank/DDBJ databases">
        <title>Comparative genomics of the Campylobacter concisus group.</title>
        <authorList>
            <person name="Miller W.G."/>
            <person name="Yee E."/>
            <person name="Chapman M.H."/>
            <person name="Huynh S."/>
            <person name="Bono J.L."/>
            <person name="On S.L.W."/>
            <person name="StLeger J."/>
            <person name="Foster G."/>
            <person name="Parker C.T."/>
        </authorList>
    </citation>
    <scope>NUCLEOTIDE SEQUENCE</scope>
    <source>
        <strain evidence="10">525.92</strain>
    </source>
</reference>
<dbReference type="GO" id="GO:0009055">
    <property type="term" value="F:electron transfer activity"/>
    <property type="evidence" value="ECO:0007669"/>
    <property type="project" value="TreeGrafter"/>
</dbReference>
<dbReference type="InterPro" id="IPR041460">
    <property type="entry name" value="Molybdopterin_N"/>
</dbReference>
<dbReference type="PANTHER" id="PTHR43742">
    <property type="entry name" value="TRIMETHYLAMINE-N-OXIDE REDUCTASE"/>
    <property type="match status" value="1"/>
</dbReference>
<dbReference type="Pfam" id="PF01568">
    <property type="entry name" value="Molydop_binding"/>
    <property type="match status" value="1"/>
</dbReference>
<comment type="similarity">
    <text evidence="2">Belongs to the prokaryotic molybdopterin-containing oxidoreductase family.</text>
</comment>
<dbReference type="PANTHER" id="PTHR43742:SF10">
    <property type="entry name" value="TRIMETHYLAMINE-N-OXIDE REDUCTASE 2"/>
    <property type="match status" value="1"/>
</dbReference>
<dbReference type="CDD" id="cd02793">
    <property type="entry name" value="MopB_CT_DMSOR-BSOR-TMAOR"/>
    <property type="match status" value="1"/>
</dbReference>
<dbReference type="STRING" id="360105.CCV52592_0392"/>
<keyword evidence="3" id="KW-0500">Molybdenum</keyword>
<dbReference type="GO" id="GO:0016491">
    <property type="term" value="F:oxidoreductase activity"/>
    <property type="evidence" value="ECO:0007669"/>
    <property type="project" value="UniProtKB-KW"/>
</dbReference>
<dbReference type="Gene3D" id="2.40.40.20">
    <property type="match status" value="1"/>
</dbReference>
<dbReference type="CDD" id="cd02769">
    <property type="entry name" value="MopB_DMSOR-BSOR-TMAOR"/>
    <property type="match status" value="1"/>
</dbReference>
<sequence>MNEKRRNLLKGAALLGAMPVAMKFSPLSDLVGLSASELGTGLVKNGEVVTAAHWGMLKVTVKDGVIVKSEPLQKTSEISNPLQNFTADMVYKSRIKYPMVRKSYLANPDSPKPELRGRDEWVRVSYEDVIKLVARELKKTRKQKGNQSVFAGSYGWKSSGNVHNSRILLHRFMNLSGGFVGSLGDYSTGASQVIMPHVVGSIEVYEQQTSWPVVLENSKVVVIWGANPISTLRIAWTSTDEQGFKYFEELKKSNIEVIVIDPVRTQTVQYFDKARWIAPRPNTDTAMMLGMCHYLYTSGKYDKNFIETYTSGFDKFVPYLLGKTDGTPKNLEWASKICDLPAKLIKELADKFMDNRTMLMSGWGMQRAHHGEQAHWTMVTLAAMLGQIGLPGGGFGLSYHYSNGGAPTCKGGVIGGINSSSVGNFDEQGNFIGTAFGEFDSHGQFIGKAAKGAAGTGQSWLQKATKYAFPVARIADALLNPGKVIDHNGKKITYPDIDFIYWVGGNPLVHHQDINTLVKAWRKPRTIVVNDPYWTPTAKMADIVFPTTTQYERNDITMTGDYSNMNIVPMKQVVAKFAEARDDYQIFSDLCKAYADKLVLAYTENGKTEFDWIKEYYDAAYAQVSSTPDLVTDMKPFEEFWAENKPVNFASTPESDAWVRFGEFREDPILNAIGTPSGLIEIYSETIAAMKYDDCKAHPMWFEPIEWLGMKNKPAEFHMLSPHPTDRLHSQLSNTALRDRYAVADREPVWINTKDAKKKGIKNGDLVRVYNARGEVLAGAVVSDDIKEGVVKLDEGAWYDPDASGLCKNGCPNVLTIDIPTSKLANGNISHTALVNIEKFKGKAPELTAFKDPKFA</sequence>
<dbReference type="KEGG" id="ccv:CCV52592_0392"/>
<evidence type="ECO:0000256" key="2">
    <source>
        <dbReference type="ARBA" id="ARBA00010312"/>
    </source>
</evidence>
<feature type="domain" description="Molybdopterin oxidoreductase N-terminal" evidence="9">
    <location>
        <begin position="50"/>
        <end position="91"/>
    </location>
</feature>
<evidence type="ECO:0000313" key="10">
    <source>
        <dbReference type="EMBL" id="EAT99687.1"/>
    </source>
</evidence>
<dbReference type="Pfam" id="PF00384">
    <property type="entry name" value="Molybdopterin"/>
    <property type="match status" value="1"/>
</dbReference>
<organism evidence="10 11">
    <name type="scientific">Campylobacter curvus (strain 525.92)</name>
    <dbReference type="NCBI Taxonomy" id="360105"/>
    <lineage>
        <taxon>Bacteria</taxon>
        <taxon>Pseudomonadati</taxon>
        <taxon>Campylobacterota</taxon>
        <taxon>Epsilonproteobacteria</taxon>
        <taxon>Campylobacterales</taxon>
        <taxon>Campylobacteraceae</taxon>
        <taxon>Campylobacter</taxon>
    </lineage>
</organism>
<dbReference type="InterPro" id="IPR006655">
    <property type="entry name" value="Mopterin_OxRdtase_prok_CS"/>
</dbReference>
<accession>A7GYA1</accession>
<dbReference type="EMBL" id="CP000767">
    <property type="protein sequence ID" value="EAT99687.1"/>
    <property type="molecule type" value="Genomic_DNA"/>
</dbReference>
<keyword evidence="11" id="KW-1185">Reference proteome</keyword>
<dbReference type="FunFam" id="3.40.228.10:FF:000003">
    <property type="entry name" value="Biotin sulfoxide reductase 2"/>
    <property type="match status" value="1"/>
</dbReference>
<protein>
    <submittedName>
        <fullName evidence="10">Molybdopterin-containing oxidoreductase II, DMSO/TMAO/BSO reductase family, catalytic subunit</fullName>
    </submittedName>
</protein>
<dbReference type="OrthoDB" id="9759518at2"/>
<dbReference type="InterPro" id="IPR009010">
    <property type="entry name" value="Asp_de-COase-like_dom_sf"/>
</dbReference>
<evidence type="ECO:0000259" key="9">
    <source>
        <dbReference type="Pfam" id="PF18364"/>
    </source>
</evidence>
<dbReference type="Proteomes" id="UP000006380">
    <property type="component" value="Chromosome"/>
</dbReference>
<evidence type="ECO:0000256" key="5">
    <source>
        <dbReference type="ARBA" id="ARBA00022764"/>
    </source>
</evidence>